<evidence type="ECO:0000259" key="3">
    <source>
        <dbReference type="Pfam" id="PF16335"/>
    </source>
</evidence>
<proteinExistence type="predicted"/>
<organism evidence="5 6">
    <name type="scientific">Coprinopsis cinerea (strain Okayama-7 / 130 / ATCC MYA-4618 / FGSC 9003)</name>
    <name type="common">Inky cap fungus</name>
    <name type="synonym">Hormographiella aspergillata</name>
    <dbReference type="NCBI Taxonomy" id="240176"/>
    <lineage>
        <taxon>Eukaryota</taxon>
        <taxon>Fungi</taxon>
        <taxon>Dikarya</taxon>
        <taxon>Basidiomycota</taxon>
        <taxon>Agaricomycotina</taxon>
        <taxon>Agaricomycetes</taxon>
        <taxon>Agaricomycetidae</taxon>
        <taxon>Agaricales</taxon>
        <taxon>Agaricineae</taxon>
        <taxon>Psathyrellaceae</taxon>
        <taxon>Coprinopsis</taxon>
    </lineage>
</organism>
<dbReference type="VEuPathDB" id="FungiDB:CC1G_04331"/>
<dbReference type="STRING" id="240176.A8N0M8"/>
<feature type="domain" description="Glutaminase A central" evidence="3">
    <location>
        <begin position="141"/>
        <end position="479"/>
    </location>
</feature>
<dbReference type="RefSeq" id="XP_001828360.2">
    <property type="nucleotide sequence ID" value="XM_001828308.2"/>
</dbReference>
<evidence type="ECO:0000313" key="5">
    <source>
        <dbReference type="EMBL" id="EAU93352.2"/>
    </source>
</evidence>
<feature type="compositionally biased region" description="Low complexity" evidence="1">
    <location>
        <begin position="607"/>
        <end position="657"/>
    </location>
</feature>
<dbReference type="PANTHER" id="PTHR31987:SF1">
    <property type="entry name" value="GLUTAMINASE A"/>
    <property type="match status" value="1"/>
</dbReference>
<dbReference type="eggNOG" id="ENOG502SHJG">
    <property type="taxonomic scope" value="Eukaryota"/>
</dbReference>
<dbReference type="AlphaFoldDB" id="A8N0M8"/>
<dbReference type="GeneID" id="6004777"/>
<feature type="region of interest" description="Disordered" evidence="1">
    <location>
        <begin position="689"/>
        <end position="711"/>
    </location>
</feature>
<gene>
    <name evidence="5" type="ORF">CC1G_04331</name>
</gene>
<accession>A8N0M8</accession>
<reference evidence="5 6" key="1">
    <citation type="journal article" date="2010" name="Proc. Natl. Acad. Sci. U.S.A.">
        <title>Insights into evolution of multicellular fungi from the assembled chromosomes of the mushroom Coprinopsis cinerea (Coprinus cinereus).</title>
        <authorList>
            <person name="Stajich J.E."/>
            <person name="Wilke S.K."/>
            <person name="Ahren D."/>
            <person name="Au C.H."/>
            <person name="Birren B.W."/>
            <person name="Borodovsky M."/>
            <person name="Burns C."/>
            <person name="Canback B."/>
            <person name="Casselton L.A."/>
            <person name="Cheng C.K."/>
            <person name="Deng J."/>
            <person name="Dietrich F.S."/>
            <person name="Fargo D.C."/>
            <person name="Farman M.L."/>
            <person name="Gathman A.C."/>
            <person name="Goldberg J."/>
            <person name="Guigo R."/>
            <person name="Hoegger P.J."/>
            <person name="Hooker J.B."/>
            <person name="Huggins A."/>
            <person name="James T.Y."/>
            <person name="Kamada T."/>
            <person name="Kilaru S."/>
            <person name="Kodira C."/>
            <person name="Kues U."/>
            <person name="Kupfer D."/>
            <person name="Kwan H.S."/>
            <person name="Lomsadze A."/>
            <person name="Li W."/>
            <person name="Lilly W.W."/>
            <person name="Ma L.J."/>
            <person name="Mackey A.J."/>
            <person name="Manning G."/>
            <person name="Martin F."/>
            <person name="Muraguchi H."/>
            <person name="Natvig D.O."/>
            <person name="Palmerini H."/>
            <person name="Ramesh M.A."/>
            <person name="Rehmeyer C.J."/>
            <person name="Roe B.A."/>
            <person name="Shenoy N."/>
            <person name="Stanke M."/>
            <person name="Ter-Hovhannisyan V."/>
            <person name="Tunlid A."/>
            <person name="Velagapudi R."/>
            <person name="Vision T.J."/>
            <person name="Zeng Q."/>
            <person name="Zolan M.E."/>
            <person name="Pukkila P.J."/>
        </authorList>
    </citation>
    <scope>NUCLEOTIDE SEQUENCE [LARGE SCALE GENOMIC DNA]</scope>
    <source>
        <strain evidence="6">Okayama-7 / 130 / ATCC MYA-4618 / FGSC 9003</strain>
    </source>
</reference>
<feature type="compositionally biased region" description="Polar residues" evidence="1">
    <location>
        <begin position="579"/>
        <end position="596"/>
    </location>
</feature>
<comment type="caution">
    <text evidence="5">The sequence shown here is derived from an EMBL/GenBank/DDBJ whole genome shotgun (WGS) entry which is preliminary data.</text>
</comment>
<dbReference type="InterPro" id="IPR052743">
    <property type="entry name" value="Glutaminase_GtaA"/>
</dbReference>
<dbReference type="HOGENOM" id="CLU_008020_0_0_1"/>
<dbReference type="PANTHER" id="PTHR31987">
    <property type="entry name" value="GLUTAMINASE A-RELATED"/>
    <property type="match status" value="1"/>
</dbReference>
<evidence type="ECO:0000256" key="1">
    <source>
        <dbReference type="SAM" id="MobiDB-lite"/>
    </source>
</evidence>
<dbReference type="Proteomes" id="UP000001861">
    <property type="component" value="Unassembled WGS sequence"/>
</dbReference>
<dbReference type="OrthoDB" id="3918848at2759"/>
<keyword evidence="2" id="KW-0812">Transmembrane</keyword>
<dbReference type="Pfam" id="PF16335">
    <property type="entry name" value="GtaA_6_Hairpin"/>
    <property type="match status" value="1"/>
</dbReference>
<keyword evidence="2" id="KW-1133">Transmembrane helix</keyword>
<feature type="compositionally biased region" description="Gly residues" evidence="1">
    <location>
        <begin position="493"/>
        <end position="509"/>
    </location>
</feature>
<dbReference type="EMBL" id="AACS02000001">
    <property type="protein sequence ID" value="EAU93352.2"/>
    <property type="molecule type" value="Genomic_DNA"/>
</dbReference>
<feature type="transmembrane region" description="Helical" evidence="2">
    <location>
        <begin position="519"/>
        <end position="544"/>
    </location>
</feature>
<evidence type="ECO:0000256" key="2">
    <source>
        <dbReference type="SAM" id="Phobius"/>
    </source>
</evidence>
<dbReference type="InterPro" id="IPR032514">
    <property type="entry name" value="GtaA_central"/>
</dbReference>
<dbReference type="OMA" id="TSELADW"/>
<evidence type="ECO:0000259" key="4">
    <source>
        <dbReference type="Pfam" id="PF17168"/>
    </source>
</evidence>
<evidence type="ECO:0000313" key="6">
    <source>
        <dbReference type="Proteomes" id="UP000001861"/>
    </source>
</evidence>
<protein>
    <submittedName>
        <fullName evidence="5">Glutaminase GtaA</fullName>
    </submittedName>
</protein>
<sequence length="711" mass="74951">MAEDNEIALDSTLILASPNTNTVTTQTGPSANVRAFFDQNGGLSNAEDGMYPAISIAVDLGGVSDTSSPAQALFAVGVLRDPVVQYSREGSSEEARRPYFLTKWSTVEDALEAFLEDFPAALSRATELDARIMSEARSAGSEEYVDLVGLSLRQVVASFDITTSEDPDAKDVKAFLKDIGTSSRANPVDALYASTPALLYLNPSLVGILLDPLLEAQSLSSYPHPYAVPDLGAQYPIATRIESEEHRALGLDSSASMLIMTYLHAQKSGEGHLLKKYHGLLKQWADFLVEHAASPSEFVTSDGLTQANNANLALKGILGVHAMSLINQALEKEGQGSEDTAHYAETAERLYTEWKRSAFISGRVISSYGQPDSWSSACNLYLARLLGADFVEDQIFDGQTAFLSSQLAATRNTFGLGHDSNDEFTVKSHWTMFTAATMTDTDARNRFVSIIHNRTFLEGMTPAFATTWDARSASTLGGRASIPDKAIQFTSGPGTGAGTGGGSGDGGSGSNSSGSKVNLGAIVGGAVGGLAALAFTILAIIFFIRKRKTKQTSLEESKPSGHTGVTTPPPVQPAATTQESTPGTVSSPLSNQSPASQVFVKPPLPPSASLLTTSGAAPSSPAPPSEGAASILAASTASSGAGRRSSISKSGSPLLGGQSRQQPERERPLSEAEDLRAEVLALRREMEEMRARTALSSSSNLPDEPPPQYSS</sequence>
<feature type="region of interest" description="Disordered" evidence="1">
    <location>
        <begin position="483"/>
        <end position="513"/>
    </location>
</feature>
<dbReference type="InParanoid" id="A8N0M8"/>
<feature type="domain" description="Glutaminase A N-terminal" evidence="4">
    <location>
        <begin position="2"/>
        <end position="134"/>
    </location>
</feature>
<name>A8N0M8_COPC7</name>
<feature type="compositionally biased region" description="Basic and acidic residues" evidence="1">
    <location>
        <begin position="662"/>
        <end position="674"/>
    </location>
</feature>
<keyword evidence="2" id="KW-0472">Membrane</keyword>
<dbReference type="KEGG" id="cci:CC1G_04331"/>
<dbReference type="Pfam" id="PF17168">
    <property type="entry name" value="DUF5127"/>
    <property type="match status" value="1"/>
</dbReference>
<feature type="region of interest" description="Disordered" evidence="1">
    <location>
        <begin position="552"/>
        <end position="674"/>
    </location>
</feature>
<dbReference type="InterPro" id="IPR033433">
    <property type="entry name" value="GtaA_N"/>
</dbReference>
<keyword evidence="6" id="KW-1185">Reference proteome</keyword>